<dbReference type="EMBL" id="JAGTXO010000081">
    <property type="protein sequence ID" value="KAG8457129.1"/>
    <property type="molecule type" value="Genomic_DNA"/>
</dbReference>
<comment type="caution">
    <text evidence="7">The sequence shown here is derived from an EMBL/GenBank/DDBJ whole genome shotgun (WGS) entry which is preliminary data.</text>
</comment>
<evidence type="ECO:0000259" key="4">
    <source>
        <dbReference type="Pfam" id="PF23337"/>
    </source>
</evidence>
<sequence length="844" mass="88645">MSLFKAREWWAATTGSEEEFAPTAFCVADVDNQGGNKVATGSLSGLLRIYHPRQRGYLAEDLLLEQRLDAPIIQLAAGELLPGHSRLALAVLHPRKLAVYEVHAGKQNGAYHTLARAWESPLARNSFSMVLGRFGGRGSHESVAVQSIDGSVSVFEGEALSYTRLLANFLIPGPLLYSPRTNSLLTANSLLQVVSFKLSALALARADAQPQAAAGAAAGAAGGKAEKRIAPDWAIVVGEHVVDMALGRFTAGLGGGAHDVLVLGVQTLFALKEGSGQLIYQRRLDMQPSCMTVYPAGDGADPGTGGADNVLLCSATGAILVLRHSAILWAARAERPPIALAVSPFAGIKGLLVSLSAQGEACALYLGTDPPTNGVGGSHEKELDYDEMDAEHRTLLAQIRETTGGQRAEPADAITLRAQQPRSVDPPTERGLGDADGASNAQSVTVRVAVTHSGVGALSDVRLSVQCELPVYALRETIPLPAVMGGSGTPLTVPIVFRARSGGSGSGLCPTSMQAVVVASYVTADGQPRTARAEVQLPLPLVARAIPPVKSADFKVTLDTDQPPLPLAELFDDVLALPASLGEGGKGGGASGSALSLRLCSGHEVTALTSKNAGRYRLQSASFDALWLLAAELSARLRRRLPGVRVSFNEPLPLTEYFALIDAHFAARQQLVAVSSRLEQRARQFRVVQKRLLVRFKDRNPAPLFNLDALLSGTHGQIVALADDAHAARAALDAAARALACGTQLVNLLVVLRFDLDAENAAALNAHISARTADTSSEQGWEERTDAALAHALRTSLGKAGAPKESAASSSLALPPLAMPSDVSKLKKHITVVCDRLSKGGRFV</sequence>
<evidence type="ECO:0000256" key="1">
    <source>
        <dbReference type="SAM" id="MobiDB-lite"/>
    </source>
</evidence>
<evidence type="ECO:0000313" key="8">
    <source>
        <dbReference type="Proteomes" id="UP000751190"/>
    </source>
</evidence>
<dbReference type="GO" id="GO:0016020">
    <property type="term" value="C:membrane"/>
    <property type="evidence" value="ECO:0007669"/>
    <property type="project" value="TreeGrafter"/>
</dbReference>
<dbReference type="InterPro" id="IPR055362">
    <property type="entry name" value="PTHB1_pf_dom"/>
</dbReference>
<dbReference type="Pfam" id="PF23339">
    <property type="entry name" value="PTHB1_CtH"/>
    <property type="match status" value="1"/>
</dbReference>
<dbReference type="PANTHER" id="PTHR20991:SF0">
    <property type="entry name" value="PROTEIN PTHB1"/>
    <property type="match status" value="1"/>
</dbReference>
<dbReference type="InterPro" id="IPR028073">
    <property type="entry name" value="PHTB1_N_dom"/>
</dbReference>
<dbReference type="GO" id="GO:0034464">
    <property type="term" value="C:BBSome"/>
    <property type="evidence" value="ECO:0007669"/>
    <property type="project" value="InterPro"/>
</dbReference>
<dbReference type="Pfam" id="PF23338">
    <property type="entry name" value="PTHB1_hp"/>
    <property type="match status" value="1"/>
</dbReference>
<evidence type="ECO:0000313" key="7">
    <source>
        <dbReference type="EMBL" id="KAG8457129.1"/>
    </source>
</evidence>
<feature type="domain" description="PTHB1 platform" evidence="4">
    <location>
        <begin position="538"/>
        <end position="641"/>
    </location>
</feature>
<feature type="domain" description="PTHB1 GAE" evidence="3">
    <location>
        <begin position="442"/>
        <end position="534"/>
    </location>
</feature>
<gene>
    <name evidence="7" type="ORF">KFE25_012704</name>
</gene>
<evidence type="ECO:0000259" key="2">
    <source>
        <dbReference type="Pfam" id="PF14727"/>
    </source>
</evidence>
<name>A0A8J5X4N9_DIALT</name>
<reference evidence="7" key="1">
    <citation type="submission" date="2021-05" db="EMBL/GenBank/DDBJ databases">
        <title>The genome of the haptophyte Pavlova lutheri (Diacronema luteri, Pavlovales) - a model for lipid biosynthesis in eukaryotic algae.</title>
        <authorList>
            <person name="Hulatt C.J."/>
            <person name="Posewitz M.C."/>
        </authorList>
    </citation>
    <scope>NUCLEOTIDE SEQUENCE</scope>
    <source>
        <strain evidence="7">NIVA-4/92</strain>
    </source>
</reference>
<dbReference type="InterPro" id="IPR028074">
    <property type="entry name" value="PHTB1_GAE_dom"/>
</dbReference>
<dbReference type="Pfam" id="PF23337">
    <property type="entry name" value="PTHB1_pf"/>
    <property type="match status" value="1"/>
</dbReference>
<protein>
    <submittedName>
        <fullName evidence="7">Uncharacterized protein</fullName>
    </submittedName>
</protein>
<dbReference type="InterPro" id="IPR055363">
    <property type="entry name" value="PTHB1_hp_dom"/>
</dbReference>
<feature type="domain" description="PTHB1 N-terminal" evidence="2">
    <location>
        <begin position="1"/>
        <end position="370"/>
    </location>
</feature>
<feature type="domain" description="PTHB1 C-terminal helix bundle" evidence="6">
    <location>
        <begin position="756"/>
        <end position="837"/>
    </location>
</feature>
<dbReference type="OMA" id="VPVEDWT"/>
<organism evidence="7 8">
    <name type="scientific">Diacronema lutheri</name>
    <name type="common">Unicellular marine alga</name>
    <name type="synonym">Monochrysis lutheri</name>
    <dbReference type="NCBI Taxonomy" id="2081491"/>
    <lineage>
        <taxon>Eukaryota</taxon>
        <taxon>Haptista</taxon>
        <taxon>Haptophyta</taxon>
        <taxon>Pavlovophyceae</taxon>
        <taxon>Pavlovales</taxon>
        <taxon>Pavlovaceae</taxon>
        <taxon>Diacronema</taxon>
    </lineage>
</organism>
<dbReference type="InterPro" id="IPR055364">
    <property type="entry name" value="PTHB1_CtH_dom"/>
</dbReference>
<dbReference type="Proteomes" id="UP000751190">
    <property type="component" value="Unassembled WGS sequence"/>
</dbReference>
<dbReference type="Pfam" id="PF14728">
    <property type="entry name" value="PTHB1_GAE"/>
    <property type="match status" value="1"/>
</dbReference>
<evidence type="ECO:0000259" key="6">
    <source>
        <dbReference type="Pfam" id="PF23339"/>
    </source>
</evidence>
<evidence type="ECO:0000259" key="5">
    <source>
        <dbReference type="Pfam" id="PF23338"/>
    </source>
</evidence>
<dbReference type="Pfam" id="PF14727">
    <property type="entry name" value="PHTB1_N"/>
    <property type="match status" value="1"/>
</dbReference>
<dbReference type="InterPro" id="IPR026511">
    <property type="entry name" value="PTHB1"/>
</dbReference>
<feature type="region of interest" description="Disordered" evidence="1">
    <location>
        <begin position="418"/>
        <end position="439"/>
    </location>
</feature>
<dbReference type="PANTHER" id="PTHR20991">
    <property type="entry name" value="PARATHYROID HORMONE-RESPONSIVE B1 GENE"/>
    <property type="match status" value="1"/>
</dbReference>
<accession>A0A8J5X4N9</accession>
<dbReference type="GO" id="GO:0060271">
    <property type="term" value="P:cilium assembly"/>
    <property type="evidence" value="ECO:0007669"/>
    <property type="project" value="TreeGrafter"/>
</dbReference>
<feature type="domain" description="PTHB1 hairpin" evidence="5">
    <location>
        <begin position="651"/>
        <end position="753"/>
    </location>
</feature>
<keyword evidence="8" id="KW-1185">Reference proteome</keyword>
<evidence type="ECO:0000259" key="3">
    <source>
        <dbReference type="Pfam" id="PF14728"/>
    </source>
</evidence>
<dbReference type="AlphaFoldDB" id="A0A8J5X4N9"/>
<proteinExistence type="predicted"/>
<dbReference type="OrthoDB" id="10262646at2759"/>